<keyword evidence="8" id="KW-0539">Nucleus</keyword>
<evidence type="ECO:0000256" key="7">
    <source>
        <dbReference type="ARBA" id="ARBA00023204"/>
    </source>
</evidence>
<dbReference type="Pfam" id="PF13771">
    <property type="entry name" value="zf-HC5HC2H"/>
    <property type="match status" value="1"/>
</dbReference>
<dbReference type="GO" id="GO:0004842">
    <property type="term" value="F:ubiquitin-protein transferase activity"/>
    <property type="evidence" value="ECO:0007669"/>
    <property type="project" value="TreeGrafter"/>
</dbReference>
<gene>
    <name evidence="13" type="ORF">ZIOFF_019561</name>
</gene>
<dbReference type="InterPro" id="IPR036420">
    <property type="entry name" value="BRCT_dom_sf"/>
</dbReference>
<evidence type="ECO:0000256" key="10">
    <source>
        <dbReference type="SAM" id="MobiDB-lite"/>
    </source>
</evidence>
<dbReference type="Gene3D" id="3.30.40.10">
    <property type="entry name" value="Zinc/RING finger domain, C3HC4 (zinc finger)"/>
    <property type="match status" value="1"/>
</dbReference>
<evidence type="ECO:0000256" key="5">
    <source>
        <dbReference type="ARBA" id="ARBA00022771"/>
    </source>
</evidence>
<evidence type="ECO:0000256" key="3">
    <source>
        <dbReference type="ARBA" id="ARBA00022737"/>
    </source>
</evidence>
<feature type="region of interest" description="Disordered" evidence="10">
    <location>
        <begin position="195"/>
        <end position="217"/>
    </location>
</feature>
<keyword evidence="7" id="KW-0234">DNA repair</keyword>
<keyword evidence="5" id="KW-0863">Zinc-finger</keyword>
<proteinExistence type="predicted"/>
<evidence type="ECO:0000313" key="13">
    <source>
        <dbReference type="EMBL" id="KAG6522421.1"/>
    </source>
</evidence>
<dbReference type="AlphaFoldDB" id="A0A8J5LJC1"/>
<dbReference type="InterPro" id="IPR031099">
    <property type="entry name" value="BRCA1-associated"/>
</dbReference>
<dbReference type="Gene3D" id="3.40.50.10190">
    <property type="entry name" value="BRCT domain"/>
    <property type="match status" value="1"/>
</dbReference>
<keyword evidence="3" id="KW-0677">Repeat</keyword>
<sequence>MASFNWGFPLSGGSMGHGCPARSLPIRLKPGWQTAYITKLKGQISHLMISPDYALSQAQVTKLRSLAECLEKAAKAIEDENSHSHLSKQRTKVRIEIYESKAELEEAQSKVEVISSMLKEAEAKLEEVRTELQSAETKASRSRRMTIFEHFVCLSCQNPFRYEDTRHAFHVERMVSLFQEMDAAIGSIIHQRSPKNVLSDKPQGVHNVQDKSCHSPLSKKVSLVGDEPSEVHNGQDKPSHSCLSKKVSLAGDESAGVHNAQDKPSHSLLSKLAGDKPSHSLLSETVPGDKPSHSRLSKKVSLEGDEPPREHNAQDKPSHSCLSKKNSLAKDEPSGVHNAQDKPSHSGLHGFPSSNYRTSKRRVDKGNYEAMQNRSTNSEEVSGLKKHLNLKESSYFPSFGENSDSKLHKYNSYPEQIYVNLSAYLNLKASSRMKYGASRLKNFKKAKTTKNANSRSNASPDYHSGRRLFGDECAFCHSFRITEPSRMKYGASRLKNFKKAKTTKNANSRKNASPDYHSGFWTYVLLQDGKLTALEEANQPDGIYVHEKCVVWVPQVYFSEEIVKNFELELKQASKLKCSKCGLKGATLGCYDNNCLKSYHATCAVQIPDCRWDYRTFHVLCPSHSLGKLPWDDDSGKNNKSSKPSGKLKDDRNDNCVAAMDVSNEMIFMGSDLMASEKNLLVELASLIGGKVIERWTPEVTHVIVSTSECGACRRTYDFLLAVLSWKWILTTKCKFQ</sequence>
<dbReference type="GO" id="GO:0000724">
    <property type="term" value="P:double-strand break repair via homologous recombination"/>
    <property type="evidence" value="ECO:0007669"/>
    <property type="project" value="TreeGrafter"/>
</dbReference>
<dbReference type="Proteomes" id="UP000734854">
    <property type="component" value="Unassembled WGS sequence"/>
</dbReference>
<name>A0A8J5LJC1_ZINOF</name>
<dbReference type="PROSITE" id="PS51805">
    <property type="entry name" value="EPHD"/>
    <property type="match status" value="1"/>
</dbReference>
<dbReference type="CDD" id="cd15571">
    <property type="entry name" value="ePHD"/>
    <property type="match status" value="1"/>
</dbReference>
<feature type="domain" description="PHD-type" evidence="12">
    <location>
        <begin position="520"/>
        <end position="625"/>
    </location>
</feature>
<dbReference type="GO" id="GO:0045944">
    <property type="term" value="P:positive regulation of transcription by RNA polymerase II"/>
    <property type="evidence" value="ECO:0007669"/>
    <property type="project" value="TreeGrafter"/>
</dbReference>
<feature type="region of interest" description="Disordered" evidence="10">
    <location>
        <begin position="632"/>
        <end position="652"/>
    </location>
</feature>
<keyword evidence="2" id="KW-0479">Metal-binding</keyword>
<feature type="coiled-coil region" evidence="9">
    <location>
        <begin position="60"/>
        <end position="145"/>
    </location>
</feature>
<keyword evidence="9" id="KW-0175">Coiled coil</keyword>
<accession>A0A8J5LJC1</accession>
<feature type="region of interest" description="Disordered" evidence="10">
    <location>
        <begin position="253"/>
        <end position="363"/>
    </location>
</feature>
<keyword evidence="14" id="KW-1185">Reference proteome</keyword>
<feature type="compositionally biased region" description="Basic and acidic residues" evidence="10">
    <location>
        <begin position="300"/>
        <end position="318"/>
    </location>
</feature>
<keyword evidence="6" id="KW-0862">Zinc</keyword>
<feature type="domain" description="BRCT" evidence="11">
    <location>
        <begin position="663"/>
        <end position="730"/>
    </location>
</feature>
<evidence type="ECO:0000259" key="12">
    <source>
        <dbReference type="PROSITE" id="PS51805"/>
    </source>
</evidence>
<dbReference type="EMBL" id="JACMSC010000005">
    <property type="protein sequence ID" value="KAG6522421.1"/>
    <property type="molecule type" value="Genomic_DNA"/>
</dbReference>
<evidence type="ECO:0000313" key="14">
    <source>
        <dbReference type="Proteomes" id="UP000734854"/>
    </source>
</evidence>
<dbReference type="PROSITE" id="PS50172">
    <property type="entry name" value="BRCT"/>
    <property type="match status" value="1"/>
</dbReference>
<evidence type="ECO:0000256" key="8">
    <source>
        <dbReference type="ARBA" id="ARBA00023242"/>
    </source>
</evidence>
<keyword evidence="4" id="KW-0227">DNA damage</keyword>
<protein>
    <submittedName>
        <fullName evidence="13">Uncharacterized protein</fullName>
    </submittedName>
</protein>
<feature type="compositionally biased region" description="Basic and acidic residues" evidence="10">
    <location>
        <begin position="328"/>
        <end position="344"/>
    </location>
</feature>
<dbReference type="InterPro" id="IPR013083">
    <property type="entry name" value="Znf_RING/FYVE/PHD"/>
</dbReference>
<comment type="caution">
    <text evidence="13">The sequence shown here is derived from an EMBL/GenBank/DDBJ whole genome shotgun (WGS) entry which is preliminary data.</text>
</comment>
<comment type="subcellular location">
    <subcellularLocation>
        <location evidence="1">Nucleus</location>
    </subcellularLocation>
</comment>
<evidence type="ECO:0000256" key="4">
    <source>
        <dbReference type="ARBA" id="ARBA00022763"/>
    </source>
</evidence>
<dbReference type="PANTHER" id="PTHR13763">
    <property type="entry name" value="BREAST CANCER TYPE 1 SUSCEPTIBILITY PROTEIN BRCA1"/>
    <property type="match status" value="1"/>
</dbReference>
<dbReference type="PANTHER" id="PTHR13763:SF9">
    <property type="entry name" value="BRCA1-ASSOCIATED RING DOMAIN PROTEIN 1"/>
    <property type="match status" value="1"/>
</dbReference>
<evidence type="ECO:0000256" key="6">
    <source>
        <dbReference type="ARBA" id="ARBA00022833"/>
    </source>
</evidence>
<dbReference type="InterPro" id="IPR001357">
    <property type="entry name" value="BRCT_dom"/>
</dbReference>
<organism evidence="13 14">
    <name type="scientific">Zingiber officinale</name>
    <name type="common">Ginger</name>
    <name type="synonym">Amomum zingiber</name>
    <dbReference type="NCBI Taxonomy" id="94328"/>
    <lineage>
        <taxon>Eukaryota</taxon>
        <taxon>Viridiplantae</taxon>
        <taxon>Streptophyta</taxon>
        <taxon>Embryophyta</taxon>
        <taxon>Tracheophyta</taxon>
        <taxon>Spermatophyta</taxon>
        <taxon>Magnoliopsida</taxon>
        <taxon>Liliopsida</taxon>
        <taxon>Zingiberales</taxon>
        <taxon>Zingiberaceae</taxon>
        <taxon>Zingiber</taxon>
    </lineage>
</organism>
<dbReference type="SUPFAM" id="SSF52113">
    <property type="entry name" value="BRCT domain"/>
    <property type="match status" value="1"/>
</dbReference>
<evidence type="ECO:0000256" key="9">
    <source>
        <dbReference type="SAM" id="Coils"/>
    </source>
</evidence>
<dbReference type="GO" id="GO:0005634">
    <property type="term" value="C:nucleus"/>
    <property type="evidence" value="ECO:0007669"/>
    <property type="project" value="UniProtKB-SubCell"/>
</dbReference>
<dbReference type="GO" id="GO:0008270">
    <property type="term" value="F:zinc ion binding"/>
    <property type="evidence" value="ECO:0007669"/>
    <property type="project" value="UniProtKB-KW"/>
</dbReference>
<evidence type="ECO:0000259" key="11">
    <source>
        <dbReference type="PROSITE" id="PS50172"/>
    </source>
</evidence>
<dbReference type="InterPro" id="IPR034732">
    <property type="entry name" value="EPHD"/>
</dbReference>
<evidence type="ECO:0000256" key="2">
    <source>
        <dbReference type="ARBA" id="ARBA00022723"/>
    </source>
</evidence>
<reference evidence="13 14" key="1">
    <citation type="submission" date="2020-08" db="EMBL/GenBank/DDBJ databases">
        <title>Plant Genome Project.</title>
        <authorList>
            <person name="Zhang R.-G."/>
        </authorList>
    </citation>
    <scope>NUCLEOTIDE SEQUENCE [LARGE SCALE GENOMIC DNA]</scope>
    <source>
        <tissue evidence="13">Rhizome</tissue>
    </source>
</reference>
<evidence type="ECO:0000256" key="1">
    <source>
        <dbReference type="ARBA" id="ARBA00004123"/>
    </source>
</evidence>